<dbReference type="Proteomes" id="UP000460875">
    <property type="component" value="Unassembled WGS sequence"/>
</dbReference>
<evidence type="ECO:0000313" key="26">
    <source>
        <dbReference type="EMBL" id="TXT02820.1"/>
    </source>
</evidence>
<dbReference type="EMBL" id="CP057293">
    <property type="protein sequence ID" value="QMF68188.1"/>
    <property type="molecule type" value="Genomic_DNA"/>
</dbReference>
<dbReference type="Proteomes" id="UP000655659">
    <property type="component" value="Unassembled WGS sequence"/>
</dbReference>
<dbReference type="Proteomes" id="UP000441160">
    <property type="component" value="Unassembled WGS sequence"/>
</dbReference>
<dbReference type="Proteomes" id="UP000471490">
    <property type="component" value="Unassembled WGS sequence"/>
</dbReference>
<reference evidence="33 34" key="10">
    <citation type="submission" date="2019-12" db="EMBL/GenBank/DDBJ databases">
        <title>Enteriobacteria Tanzani isolates_8377-8380.</title>
        <authorList>
            <person name="Subbiah M."/>
            <person name="Call D."/>
        </authorList>
    </citation>
    <scope>NUCLEOTIDE SEQUENCE [LARGE SCALE GENOMIC DNA]</scope>
    <source>
        <strain evidence="15 34">8378wB3</strain>
        <strain evidence="13 37">8379wE2</strain>
        <strain evidence="14 33">8379wE6</strain>
    </source>
</reference>
<evidence type="ECO:0000313" key="34">
    <source>
        <dbReference type="Proteomes" id="UP000441160"/>
    </source>
</evidence>
<dbReference type="EMBL" id="CP058571">
    <property type="protein sequence ID" value="QLG58106.1"/>
    <property type="molecule type" value="Genomic_DNA"/>
</dbReference>
<evidence type="ECO:0000313" key="46">
    <source>
        <dbReference type="Proteomes" id="UP001247581"/>
    </source>
</evidence>
<reference evidence="20" key="11">
    <citation type="journal article" date="2020" name="Int. J. Antimicrob. Agents">
        <title>Identification and characterisation of fosfomycin resistance in Escherichia coli urinary tract infection isolates from Australia.</title>
        <authorList>
            <person name="Mowlaboccus S."/>
            <person name="Daley D."/>
            <person name="Pang S."/>
            <person name="Gottlieb T."/>
            <person name="Merlino J."/>
            <person name="Nimmo G.R."/>
            <person name="George N."/>
            <person name="Korman T.M."/>
            <person name="Streitberg R."/>
            <person name="Robson J."/>
            <person name="Peachey G."/>
            <person name="Collignon P."/>
            <person name="Bradbury S."/>
            <person name="Colombi E."/>
            <person name="Ramsay J.P."/>
            <person name="Rogers B.A."/>
            <person name="Coombs G.W."/>
        </authorList>
    </citation>
    <scope>NUCLEOTIDE SEQUENCE</scope>
    <source>
        <strain evidence="20">EC2</strain>
    </source>
</reference>
<evidence type="ECO:0000313" key="27">
    <source>
        <dbReference type="Proteomes" id="UP000050556"/>
    </source>
</evidence>
<dbReference type="EMBL" id="WTML01000486">
    <property type="protein sequence ID" value="MWL01314.1"/>
    <property type="molecule type" value="Genomic_DNA"/>
</dbReference>
<evidence type="ECO:0000313" key="7">
    <source>
        <dbReference type="EMBL" id="MBE0980568.1"/>
    </source>
</evidence>
<evidence type="ECO:0000313" key="1">
    <source>
        <dbReference type="EMBL" id="EFC3527701.1"/>
    </source>
</evidence>
<dbReference type="Proteomes" id="UP000321295">
    <property type="component" value="Unassembled WGS sequence"/>
</dbReference>
<dbReference type="EMBL" id="DADUEU010000003">
    <property type="protein sequence ID" value="HBB1572028.1"/>
    <property type="molecule type" value="Genomic_DNA"/>
</dbReference>
<evidence type="ECO:0000313" key="20">
    <source>
        <dbReference type="EMBL" id="QLG58106.1"/>
    </source>
</evidence>
<evidence type="ECO:0000313" key="40">
    <source>
        <dbReference type="Proteomes" id="UP000471490"/>
    </source>
</evidence>
<dbReference type="Proteomes" id="UP000436482">
    <property type="component" value="Unassembled WGS sequence"/>
</dbReference>
<evidence type="ECO:0000313" key="17">
    <source>
        <dbReference type="EMBL" id="MXJ11719.1"/>
    </source>
</evidence>
<dbReference type="EMBL" id="WTQQ01000700">
    <property type="protein sequence ID" value="MWR91090.1"/>
    <property type="molecule type" value="Genomic_DNA"/>
</dbReference>
<evidence type="ECO:0000313" key="22">
    <source>
        <dbReference type="EMBL" id="QOY32539.1"/>
    </source>
</evidence>
<dbReference type="EMBL" id="WTQT01000688">
    <property type="protein sequence ID" value="MWR40576.1"/>
    <property type="molecule type" value="Genomic_DNA"/>
</dbReference>
<reference evidence="18 40" key="12">
    <citation type="journal article" date="2020" name="Int. J. Nanomedicine">
        <title>Consequences Of Long-Term Bacteria's Exposure To Silver Nanoformulations With Different PhysicoChemical Properties.</title>
        <authorList>
            <person name="Kedziora A."/>
            <person name="Wernecki M."/>
            <person name="Korzekwa K."/>
            <person name="Speruda M."/>
            <person name="Gerasymchuk Y."/>
            <person name="Lukowiak A."/>
            <person name="Bugla-Ploskonska G."/>
        </authorList>
    </citation>
    <scope>NUCLEOTIDE SEQUENCE [LARGE SCALE GENOMIC DNA]</scope>
    <source>
        <strain evidence="18 40">ATCC 11230</strain>
    </source>
</reference>
<organism evidence="26 30">
    <name type="scientific">Escherichia coli</name>
    <dbReference type="NCBI Taxonomy" id="562"/>
    <lineage>
        <taxon>Bacteria</taxon>
        <taxon>Pseudomonadati</taxon>
        <taxon>Pseudomonadota</taxon>
        <taxon>Gammaproteobacteria</taxon>
        <taxon>Enterobacterales</taxon>
        <taxon>Enterobacteriaceae</taxon>
        <taxon>Escherichia</taxon>
    </lineage>
</organism>
<dbReference type="Proteomes" id="UP000359125">
    <property type="component" value="Unassembled WGS sequence"/>
</dbReference>
<dbReference type="Proteomes" id="UP000581425">
    <property type="component" value="Chromosome"/>
</dbReference>
<dbReference type="Proteomes" id="UP000050556">
    <property type="component" value="Unassembled WGS sequence"/>
</dbReference>
<reference evidence="8" key="21">
    <citation type="submission" date="2021-01" db="EMBL/GenBank/DDBJ databases">
        <title>Genomes of Escherichia coli STEC strains from raw meat-based diets for companion animals.</title>
        <authorList>
            <person name="Stevens M.J.A."/>
            <person name="Stephan R."/>
        </authorList>
    </citation>
    <scope>NUCLEOTIDE SEQUENCE</scope>
    <source>
        <strain evidence="8">ATC7-7</strain>
    </source>
</reference>
<reference evidence="12 38" key="8">
    <citation type="submission" date="2019-12" db="EMBL/GenBank/DDBJ databases">
        <title>Enteriobacteria Tanzani isolates_10432.</title>
        <authorList>
            <person name="Subbiah M."/>
            <person name="Call D."/>
        </authorList>
    </citation>
    <scope>NUCLEOTIDE SEQUENCE [LARGE SCALE GENOMIC DNA]</scope>
    <source>
        <strain evidence="12 38">10432wG8</strain>
    </source>
</reference>
<dbReference type="Proteomes" id="UP000846355">
    <property type="component" value="Unassembled WGS sequence"/>
</dbReference>
<dbReference type="EMBL" id="JACZOI010000191">
    <property type="protein sequence ID" value="MBE0980568.1"/>
    <property type="molecule type" value="Genomic_DNA"/>
</dbReference>
<reference evidence="19 39" key="13">
    <citation type="submission" date="2020-02" db="EMBL/GenBank/DDBJ databases">
        <authorList>
            <person name="Subbiah M."/>
            <person name="Call D."/>
        </authorList>
    </citation>
    <scope>NUCLEOTIDE SEQUENCE [LARGE SCALE GENOMIC DNA]</scope>
    <source>
        <strain evidence="19 39">8375wC2</strain>
    </source>
</reference>
<evidence type="ECO:0000313" key="39">
    <source>
        <dbReference type="Proteomes" id="UP000469708"/>
    </source>
</evidence>
<dbReference type="EMBL" id="SCIU01000008">
    <property type="protein sequence ID" value="RXB32416.1"/>
    <property type="molecule type" value="Genomic_DNA"/>
</dbReference>
<evidence type="ECO:0000313" key="37">
    <source>
        <dbReference type="Proteomes" id="UP000460875"/>
    </source>
</evidence>
<evidence type="ECO:0000313" key="5">
    <source>
        <dbReference type="EMBL" id="KPO05931.1"/>
    </source>
</evidence>
<dbReference type="Proteomes" id="UP000469708">
    <property type="component" value="Unassembled WGS sequence"/>
</dbReference>
<evidence type="ECO:0000313" key="41">
    <source>
        <dbReference type="Proteomes" id="UP000509796"/>
    </source>
</evidence>
<evidence type="ECO:0000313" key="8">
    <source>
        <dbReference type="EMBL" id="MBL6204284.1"/>
    </source>
</evidence>
<evidence type="ECO:0000313" key="45">
    <source>
        <dbReference type="Proteomes" id="UP000594864"/>
    </source>
</evidence>
<evidence type="ECO:0000313" key="14">
    <source>
        <dbReference type="EMBL" id="MWR91090.1"/>
    </source>
</evidence>
<reference evidence="20" key="16">
    <citation type="submission" date="2020-06" db="EMBL/GenBank/DDBJ databases">
        <authorList>
            <person name="Ramsay J.P."/>
            <person name="Colombi E."/>
            <person name="Mowlaboccus S."/>
        </authorList>
    </citation>
    <scope>NUCLEOTIDE SEQUENCE</scope>
    <source>
        <strain evidence="20">EC2</strain>
    </source>
</reference>
<accession>A0A094VVM9</accession>
<dbReference type="EMBL" id="JACGTG010000001">
    <property type="protein sequence ID" value="MBA6241123.1"/>
    <property type="molecule type" value="Genomic_DNA"/>
</dbReference>
<reference evidence="21 42" key="15">
    <citation type="submission" date="2020-06" db="EMBL/GenBank/DDBJ databases">
        <title>REHAB project genomes.</title>
        <authorList>
            <person name="Shaw L.P."/>
        </authorList>
    </citation>
    <scope>NUCLEOTIDE SEQUENCE [LARGE SCALE GENOMIC DNA]</scope>
    <source>
        <strain evidence="21 42">RHB30-C10</strain>
    </source>
</reference>
<evidence type="ECO:0000313" key="12">
    <source>
        <dbReference type="EMBL" id="MWL01314.1"/>
    </source>
</evidence>
<reference evidence="3" key="2">
    <citation type="journal article" date="2018" name="Genome Biol.">
        <title>SKESA: strategic k-mer extension for scrupulous assemblies.</title>
        <authorList>
            <person name="Souvorov A."/>
            <person name="Agarwala R."/>
            <person name="Lipman D.J."/>
        </authorList>
    </citation>
    <scope>NUCLEOTIDE SEQUENCE</scope>
    <source>
        <strain evidence="4">Escherichia coli</strain>
        <strain evidence="3">EuSCAPE_DE065</strain>
    </source>
</reference>
<evidence type="ECO:0000313" key="15">
    <source>
        <dbReference type="EMBL" id="MWU31281.1"/>
    </source>
</evidence>
<reference evidence="11 36" key="5">
    <citation type="journal article" date="2019" name="Microorganisms">
        <title>Characteristics of Carbapenem-Resistant and Colistin-Resistant Escherichia coli Co-Producing NDM-1 and MCR-1 from Pig Farms in China.</title>
        <authorList>
            <person name="Peng Z."/>
            <person name="Li X."/>
            <person name="Hu Z."/>
            <person name="Li Z."/>
            <person name="Lv Y."/>
            <person name="Lei M."/>
            <person name="Wu B."/>
            <person name="Chen H."/>
            <person name="Wang X."/>
        </authorList>
    </citation>
    <scope>NUCLEOTIDE SEQUENCE [LARGE SCALE GENOMIC DNA]</scope>
    <source>
        <strain evidence="11 36">RXD010</strain>
    </source>
</reference>
<dbReference type="Proteomes" id="UP000447081">
    <property type="component" value="Unassembled WGS sequence"/>
</dbReference>
<dbReference type="EMBL" id="JANIDP010000176">
    <property type="protein sequence ID" value="MDR6049213.1"/>
    <property type="molecule type" value="Genomic_DNA"/>
</dbReference>
<reference evidence="2" key="24">
    <citation type="submission" date="2024-02" db="EMBL/GenBank/DDBJ databases">
        <authorList>
            <consortium name="Clinical and Environmental Microbiology Branch: Whole genome sequencing antimicrobial resistance pathogens in the healthcare setting"/>
        </authorList>
    </citation>
    <scope>NUCLEOTIDE SEQUENCE</scope>
    <source>
        <strain evidence="2">2023CK-00345</strain>
    </source>
</reference>
<evidence type="ECO:0000313" key="32">
    <source>
        <dbReference type="Proteomes" id="UP000436141"/>
    </source>
</evidence>
<evidence type="ECO:0000313" key="44">
    <source>
        <dbReference type="Proteomes" id="UP000581425"/>
    </source>
</evidence>
<dbReference type="EMBL" id="AASHPR010000108">
    <property type="protein sequence ID" value="EFC3527701.1"/>
    <property type="molecule type" value="Genomic_DNA"/>
</dbReference>
<evidence type="ECO:0000313" key="23">
    <source>
        <dbReference type="EMBL" id="QPR04753.1"/>
    </source>
</evidence>
<evidence type="ECO:0000313" key="9">
    <source>
        <dbReference type="EMBL" id="MDR6049213.1"/>
    </source>
</evidence>
<dbReference type="EMBL" id="DABHXT010000025">
    <property type="protein sequence ID" value="HAJ5959728.1"/>
    <property type="molecule type" value="Genomic_DNA"/>
</dbReference>
<reference evidence="10 31" key="4">
    <citation type="journal article" date="2019" name="Environ. Health Perspect.">
        <title>Inter-host Transmission of Carbapenemase-Producing Escherichia coli among Humans and Backyard Animals.</title>
        <authorList>
            <person name="Li J."/>
            <person name="Bi Z."/>
            <person name="Ma S."/>
            <person name="Chen B."/>
            <person name="Cai C."/>
            <person name="He J."/>
            <person name="Schwarz S."/>
            <person name="Sun C."/>
            <person name="Zhou Y."/>
            <person name="Yin J."/>
            <person name="Hulth A."/>
            <person name="Wang Y."/>
            <person name="Shen Z."/>
            <person name="Wang S."/>
            <person name="Wu C."/>
            <person name="Nilsson L.E."/>
            <person name="Walsh T.R."/>
            <person name="Borjesson S."/>
            <person name="Shen J."/>
            <person name="Sun Q."/>
            <person name="Wang Y."/>
        </authorList>
    </citation>
    <scope>NUCLEOTIDE SEQUENCE [LARGE SCALE GENOMIC DNA]</scope>
    <source>
        <strain evidence="10 31">A016f</strain>
    </source>
</reference>
<dbReference type="Proteomes" id="UP000870292">
    <property type="component" value="Unassembled WGS sequence"/>
</dbReference>
<reference evidence="32 35" key="9">
    <citation type="submission" date="2019-12" db="EMBL/GenBank/DDBJ databases">
        <title>Enteriobacteria Tanzani isolates_10434.</title>
        <authorList>
            <person name="Subbiah M."/>
            <person name="Call D."/>
        </authorList>
    </citation>
    <scope>NUCLEOTIDE SEQUENCE [LARGE SCALE GENOMIC DNA]</scope>
    <source>
        <strain evidence="16 32">10434wD1</strain>
        <strain evidence="17 35">10434wG3</strain>
    </source>
</reference>
<protein>
    <submittedName>
        <fullName evidence="26">Uncharacterized protein</fullName>
    </submittedName>
</protein>
<dbReference type="AlphaFoldDB" id="A0A094VVM9"/>
<evidence type="ECO:0000313" key="36">
    <source>
        <dbReference type="Proteomes" id="UP000460351"/>
    </source>
</evidence>
<evidence type="ECO:0000313" key="16">
    <source>
        <dbReference type="EMBL" id="MXI76672.1"/>
    </source>
</evidence>
<dbReference type="Proteomes" id="UP000460351">
    <property type="component" value="Unassembled WGS sequence"/>
</dbReference>
<reference evidence="7" key="18">
    <citation type="submission" date="2020-09" db="EMBL/GenBank/DDBJ databases">
        <title>Emerging polyconal dissemination of OXA-244-producing E. coli in France.</title>
        <authorList>
            <person name="Emeraud C."/>
            <person name="Girlich D."/>
            <person name="Bonnin R.A."/>
            <person name="Jousset A.B."/>
            <person name="Naas T."/>
            <person name="Dortet L."/>
        </authorList>
    </citation>
    <scope>NUCLEOTIDE SEQUENCE</scope>
    <source>
        <strain evidence="7">225E3</strain>
    </source>
</reference>
<sequence length="36" mass="4303">MEIKVQRLSLWMINTVFLLSPINNHQTNTINLIFEM</sequence>
<evidence type="ECO:0000313" key="42">
    <source>
        <dbReference type="Proteomes" id="UP000512322"/>
    </source>
</evidence>
<reference evidence="22 44" key="19">
    <citation type="submission" date="2020-10" db="EMBL/GenBank/DDBJ databases">
        <title>Analysis of Genomes of Bacterial Isolates from Lameness Outbreaks in Broilers.</title>
        <authorList>
            <person name="Rhoads D."/>
            <person name="Ekesi N.S."/>
        </authorList>
    </citation>
    <scope>NUCLEOTIDE SEQUENCE [LARGE SCALE GENOMIC DNA]</scope>
    <source>
        <strain evidence="22 44">1409</strain>
    </source>
</reference>
<reference evidence="5 27" key="1">
    <citation type="journal article" date="2015" name="Front. Microbiol.">
        <title>Genetic determinants of heat resistance in Escherichia coli.</title>
        <authorList>
            <person name="Mercer R.G."/>
            <person name="Zheng J."/>
            <person name="Garcia-Hernandez R."/>
            <person name="Ruan L."/>
            <person name="Ganzle M.G."/>
            <person name="McMullen L.M."/>
        </authorList>
    </citation>
    <scope>NUCLEOTIDE SEQUENCE [LARGE SCALE GENOMIC DNA]</scope>
    <source>
        <strain evidence="5 27">AW1.3</strain>
    </source>
</reference>
<evidence type="ECO:0000313" key="31">
    <source>
        <dbReference type="Proteomes" id="UP000359125"/>
    </source>
</evidence>
<dbReference type="Proteomes" id="UP001247581">
    <property type="component" value="Unassembled WGS sequence"/>
</dbReference>
<dbReference type="EMBL" id="WTRX01000012">
    <property type="protein sequence ID" value="MWU31281.1"/>
    <property type="molecule type" value="Genomic_DNA"/>
</dbReference>
<evidence type="ECO:0000313" key="43">
    <source>
        <dbReference type="Proteomes" id="UP000538406"/>
    </source>
</evidence>
<dbReference type="EMBL" id="CP063369">
    <property type="protein sequence ID" value="QOY32539.1"/>
    <property type="molecule type" value="Genomic_DNA"/>
</dbReference>
<evidence type="ECO:0000313" key="24">
    <source>
        <dbReference type="EMBL" id="RXB32416.1"/>
    </source>
</evidence>
<dbReference type="Proteomes" id="UP000538406">
    <property type="component" value="Unassembled WGS sequence"/>
</dbReference>
<gene>
    <name evidence="5" type="ORF">ACU57_23240</name>
    <name evidence="1" type="ORF">CTR35_004989</name>
    <name evidence="11" type="ORF">E4K51_07700</name>
    <name evidence="10" type="ORF">EIZ93_08970</name>
    <name evidence="24" type="ORF">EPS97_06615</name>
    <name evidence="22" type="ORF">FOI11_007250</name>
    <name evidence="6" type="ORF">FOI11_14220</name>
    <name evidence="18" type="ORF">FPI65_06890</name>
    <name evidence="25" type="ORF">FV293_18060</name>
    <name evidence="26" type="ORF">FWK02_05190</name>
    <name evidence="19" type="ORF">G3V95_08295</name>
    <name evidence="15" type="ORF">GP944_10840</name>
    <name evidence="13" type="ORF">GP975_21435</name>
    <name evidence="14" type="ORF">GP979_22785</name>
    <name evidence="12" type="ORF">GQM21_30055</name>
    <name evidence="16" type="ORF">GRW05_20920</name>
    <name evidence="17" type="ORF">GRW24_25215</name>
    <name evidence="3" type="ORF">HMV95_15850</name>
    <name evidence="21" type="ORF">HVY77_15300</name>
    <name evidence="20" type="ORF">HX136_15400</name>
    <name evidence="23" type="ORF">I6H02_25100</name>
    <name evidence="7" type="ORF">IH772_25510</name>
    <name evidence="4" type="ORF">J0541_000888</name>
    <name evidence="8" type="ORF">JNA68_13870</name>
    <name evidence="9" type="ORF">NQD80_26390</name>
    <name evidence="2" type="ORF">P6223_001554</name>
</gene>
<dbReference type="Proteomes" id="UP000512322">
    <property type="component" value="Chromosome"/>
</dbReference>
<dbReference type="EMBL" id="SQQU01000008">
    <property type="protein sequence ID" value="MQS30063.1"/>
    <property type="molecule type" value="Genomic_DNA"/>
</dbReference>
<dbReference type="Proteomes" id="UP000290652">
    <property type="component" value="Unassembled WGS sequence"/>
</dbReference>
<dbReference type="PATRIC" id="fig|562.10477.peg.2372"/>
<evidence type="ECO:0000313" key="28">
    <source>
        <dbReference type="Proteomes" id="UP000290652"/>
    </source>
</evidence>
<dbReference type="Proteomes" id="UP000594864">
    <property type="component" value="Chromosome"/>
</dbReference>
<evidence type="ECO:0000313" key="30">
    <source>
        <dbReference type="Proteomes" id="UP000321461"/>
    </source>
</evidence>
<evidence type="ECO:0000313" key="25">
    <source>
        <dbReference type="EMBL" id="TXQ32282.1"/>
    </source>
</evidence>
<dbReference type="EMBL" id="VLTB01000101">
    <property type="protein sequence ID" value="NDR91026.1"/>
    <property type="molecule type" value="Genomic_DNA"/>
</dbReference>
<evidence type="ECO:0000313" key="29">
    <source>
        <dbReference type="Proteomes" id="UP000321295"/>
    </source>
</evidence>
<dbReference type="EMBL" id="WUIY01000194">
    <property type="protein sequence ID" value="MXI76672.1"/>
    <property type="molecule type" value="Genomic_DNA"/>
</dbReference>
<reference evidence="24 28" key="6">
    <citation type="submission" date="2019-01" db="EMBL/GenBank/DDBJ databases">
        <title>Genomic analysis of febrile catheter-associated UTI E. coli isolates.</title>
        <authorList>
            <person name="Potter R."/>
            <person name="Zou Z."/>
            <person name="Henderson J."/>
            <person name="Dantas G."/>
        </authorList>
    </citation>
    <scope>NUCLEOTIDE SEQUENCE [LARGE SCALE GENOMIC DNA]</scope>
    <source>
        <strain evidence="24 28">49_rectal</strain>
    </source>
</reference>
<evidence type="ECO:0000313" key="2">
    <source>
        <dbReference type="EMBL" id="EMM0025032.1"/>
    </source>
</evidence>
<evidence type="ECO:0000313" key="21">
    <source>
        <dbReference type="EMBL" id="QMF68188.1"/>
    </source>
</evidence>
<dbReference type="InterPro" id="IPR057786">
    <property type="entry name" value="YmgL-like"/>
</dbReference>
<dbReference type="Pfam" id="PF23691">
    <property type="entry name" value="YmgL"/>
    <property type="match status" value="1"/>
</dbReference>
<dbReference type="Proteomes" id="UP000581425">
    <property type="component" value="Unassembled WGS sequence"/>
</dbReference>
<name>A0A094VVM9_ECOLX</name>
<reference evidence="4" key="22">
    <citation type="submission" date="2021-03" db="EMBL/GenBank/DDBJ databases">
        <authorList>
            <consortium name="NCBI Pathogen Detection Project"/>
        </authorList>
    </citation>
    <scope>NUCLEOTIDE SEQUENCE</scope>
    <source>
        <strain evidence="4">Escherichia coli</strain>
        <strain evidence="3">EuSCAPE_DE065</strain>
    </source>
</reference>
<evidence type="ECO:0000313" key="4">
    <source>
        <dbReference type="EMBL" id="HBB1572028.1"/>
    </source>
</evidence>
<evidence type="ECO:0000313" key="13">
    <source>
        <dbReference type="EMBL" id="MWR40576.1"/>
    </source>
</evidence>
<dbReference type="Proteomes" id="UP000321461">
    <property type="component" value="Unassembled WGS sequence"/>
</dbReference>
<proteinExistence type="predicted"/>
<evidence type="ECO:0000313" key="35">
    <source>
        <dbReference type="Proteomes" id="UP000447081"/>
    </source>
</evidence>
<dbReference type="EMBL" id="LDYI01000151">
    <property type="protein sequence ID" value="KPO05931.1"/>
    <property type="molecule type" value="Genomic_DNA"/>
</dbReference>
<evidence type="ECO:0000313" key="19">
    <source>
        <dbReference type="EMBL" id="NEM85513.1"/>
    </source>
</evidence>
<dbReference type="EMBL" id="WUIG01000922">
    <property type="protein sequence ID" value="MXJ11719.1"/>
    <property type="molecule type" value="Genomic_DNA"/>
</dbReference>
<evidence type="ECO:0000313" key="6">
    <source>
        <dbReference type="EMBL" id="MBA6241123.1"/>
    </source>
</evidence>
<dbReference type="Proteomes" id="UP000462271">
    <property type="component" value="Unassembled WGS sequence"/>
</dbReference>
<reference evidence="41" key="14">
    <citation type="submission" date="2020-06" db="EMBL/GenBank/DDBJ databases">
        <title>Identification and Characterisation of Fosfomycin Resistance in Escherichia coli Urinary Tract Infection Isolates from Australia.</title>
        <authorList>
            <person name="Mowlaboccus S."/>
            <person name="Daley D."/>
            <person name="Pang S."/>
            <person name="Gottlieb T."/>
            <person name="Nimmo G.R."/>
            <person name="George N."/>
            <person name="Korman T.M."/>
            <person name="Strietberg R."/>
            <person name="Robson J."/>
            <person name="Peachey G."/>
            <person name="Collignon P."/>
            <person name="Bradbury S."/>
            <person name="Colombi E."/>
            <person name="Ramsay J.P."/>
            <person name="Rogers B.A."/>
            <person name="Coombs G.W."/>
        </authorList>
    </citation>
    <scope>NUCLEOTIDE SEQUENCE [LARGE SCALE GENOMIC DNA]</scope>
    <source>
        <strain evidence="41">EC2</strain>
    </source>
</reference>
<dbReference type="EMBL" id="JAAGYI010000010">
    <property type="protein sequence ID" value="NEM85513.1"/>
    <property type="molecule type" value="Genomic_DNA"/>
</dbReference>
<dbReference type="EMBL" id="ABLFQU030000012">
    <property type="protein sequence ID" value="EMM0025032.1"/>
    <property type="molecule type" value="Genomic_DNA"/>
</dbReference>
<evidence type="ECO:0000313" key="38">
    <source>
        <dbReference type="Proteomes" id="UP000462271"/>
    </source>
</evidence>
<evidence type="ECO:0000313" key="33">
    <source>
        <dbReference type="Proteomes" id="UP000436482"/>
    </source>
</evidence>
<evidence type="ECO:0000313" key="3">
    <source>
        <dbReference type="EMBL" id="HAJ5959728.1"/>
    </source>
</evidence>
<dbReference type="Proteomes" id="UP000640866">
    <property type="component" value="Unassembled WGS sequence"/>
</dbReference>
<reference evidence="9 46" key="23">
    <citation type="submission" date="2022-07" db="EMBL/GenBank/DDBJ databases">
        <title>The wastewater resistome of Residential Aged Care Facilities indicates a role of antimicrobial stewardship in reducing resistance.</title>
        <authorList>
            <person name="Sapula S."/>
            <person name="Hart B.J."/>
            <person name="Henrietta V."/>
            <person name="Amsalu A."/>
            <person name="Jon W."/>
            <person name="Siderius N."/>
            <person name="Nguyen L."/>
            <person name="Turnidge J."/>
            <person name="Gerber C."/>
        </authorList>
    </citation>
    <scope>NUCLEOTIDE SEQUENCE [LARGE SCALE GENOMIC DNA]</scope>
    <source>
        <strain evidence="9 46">ECA685</strain>
    </source>
</reference>
<dbReference type="EMBL" id="VRXD01000027">
    <property type="protein sequence ID" value="TXQ32282.1"/>
    <property type="molecule type" value="Genomic_DNA"/>
</dbReference>
<dbReference type="EMBL" id="RYCF01000020">
    <property type="protein sequence ID" value="MQK24447.1"/>
    <property type="molecule type" value="Genomic_DNA"/>
</dbReference>
<dbReference type="EMBL" id="CP065611">
    <property type="protein sequence ID" value="QPR04753.1"/>
    <property type="molecule type" value="Genomic_DNA"/>
</dbReference>
<reference evidence="29 30" key="7">
    <citation type="submission" date="2019-08" db="EMBL/GenBank/DDBJ databases">
        <title>Whole genome analysis of cultivated E. coli strains isolated from CD patients and healthy donors.</title>
        <authorList>
            <person name="Siniagina M.N."/>
            <person name="Markelova M.I."/>
            <person name="Laikov A.V."/>
            <person name="Boulygina E.A."/>
            <person name="Khusnutdinova D.R."/>
            <person name="Kharchenko A."/>
            <person name="Grigoryeva T.V."/>
        </authorList>
    </citation>
    <scope>NUCLEOTIDE SEQUENCE [LARGE SCALE GENOMIC DNA]</scope>
    <source>
        <strain evidence="25 29">1_45_11</strain>
        <strain evidence="26 30">3_77_5</strain>
    </source>
</reference>
<dbReference type="EMBL" id="JAETYU010000017">
    <property type="protein sequence ID" value="MBL6204284.1"/>
    <property type="molecule type" value="Genomic_DNA"/>
</dbReference>
<reference evidence="1 43" key="3">
    <citation type="submission" date="2018-08" db="EMBL/GenBank/DDBJ databases">
        <authorList>
            <consortium name="NARMS: The National Antimicrobial Resistance Monitoring System"/>
        </authorList>
    </citation>
    <scope>NUCLEOTIDE SEQUENCE [LARGE SCALE GENOMIC DNA]</scope>
    <source>
        <strain evidence="1 43">FSIS11705178</strain>
    </source>
</reference>
<dbReference type="EMBL" id="VSBS01000107">
    <property type="protein sequence ID" value="TXT02820.1"/>
    <property type="molecule type" value="Genomic_DNA"/>
</dbReference>
<reference evidence="6 44" key="17">
    <citation type="submission" date="2020-07" db="EMBL/GenBank/DDBJ databases">
        <title>Analysis of Genomes of Bacterial Isolates from Lameness Outbreaks in Broilers.</title>
        <authorList>
            <person name="Ekesi N.S."/>
            <person name="Alrubaye A."/>
            <person name="Rhoads D."/>
        </authorList>
    </citation>
    <scope>NUCLEOTIDE SEQUENCE [LARGE SCALE GENOMIC DNA]</scope>
    <source>
        <strain evidence="6 44">1409</strain>
    </source>
</reference>
<dbReference type="Proteomes" id="UP000509796">
    <property type="component" value="Chromosome"/>
</dbReference>
<evidence type="ECO:0000313" key="18">
    <source>
        <dbReference type="EMBL" id="NDR91026.1"/>
    </source>
</evidence>
<dbReference type="RefSeq" id="WP_032082692.1">
    <property type="nucleotide sequence ID" value="NZ_AP018395.1"/>
</dbReference>
<dbReference type="Proteomes" id="UP000436141">
    <property type="component" value="Unassembled WGS sequence"/>
</dbReference>
<reference evidence="23 45" key="20">
    <citation type="submission" date="2020-12" db="EMBL/GenBank/DDBJ databases">
        <title>FDA dAtabase for Regulatory Grade micrObial Sequences (FDA-ARGOS): Supporting development and validation of Infectious Disease Dx tests.</title>
        <authorList>
            <person name="Sproer C."/>
            <person name="Gronow S."/>
            <person name="Severitt S."/>
            <person name="Schroder I."/>
            <person name="Tallon L."/>
            <person name="Sadzewicz L."/>
            <person name="Zhao X."/>
            <person name="Boylan J."/>
            <person name="Ott S."/>
            <person name="Bowen H."/>
            <person name="Vavikolanu K."/>
            <person name="Mehta A."/>
            <person name="Aluvathingal J."/>
            <person name="Nadendla S."/>
            <person name="Lowell S."/>
            <person name="Myers T."/>
            <person name="Yan Y."/>
            <person name="Sichtig H."/>
        </authorList>
    </citation>
    <scope>NUCLEOTIDE SEQUENCE [LARGE SCALE GENOMIC DNA]</scope>
    <source>
        <strain evidence="23 45">FDAARGOS_945</strain>
    </source>
</reference>
<evidence type="ECO:0000313" key="11">
    <source>
        <dbReference type="EMBL" id="MQS30063.1"/>
    </source>
</evidence>
<evidence type="ECO:0000313" key="10">
    <source>
        <dbReference type="EMBL" id="MQK24447.1"/>
    </source>
</evidence>